<keyword evidence="2" id="KW-1185">Reference proteome</keyword>
<sequence length="214" mass="23854">MPNMNHVMLDIDGTLIQSYEFDEKCFLDAVSETTGIELVSDWETYPHVTDRGILQTFIQRQAPQYSLEELERLVKPVFIRHIEQALHNEPAREVPGAADFVSFLLQSEQHIVSVATGGWGETARLKLESAGFDTDSLIIASSNDHYSRTEIMAVARTKADATLQLPVTYFGDASWDIKACQALGVNLVIVGDRVSHHQQVDDFSQLSSVLSFLA</sequence>
<dbReference type="EMBL" id="FRFG01000017">
    <property type="protein sequence ID" value="SHO55740.1"/>
    <property type="molecule type" value="Genomic_DNA"/>
</dbReference>
<dbReference type="STRING" id="1117707.VQ7734_01486"/>
<dbReference type="SUPFAM" id="SSF56784">
    <property type="entry name" value="HAD-like"/>
    <property type="match status" value="1"/>
</dbReference>
<dbReference type="Proteomes" id="UP000184600">
    <property type="component" value="Unassembled WGS sequence"/>
</dbReference>
<dbReference type="InterPro" id="IPR023198">
    <property type="entry name" value="PGP-like_dom2"/>
</dbReference>
<reference evidence="2" key="1">
    <citation type="submission" date="2016-12" db="EMBL/GenBank/DDBJ databases">
        <authorList>
            <person name="Rodrigo-Torres L."/>
            <person name="Arahal R.D."/>
            <person name="Lucena T."/>
        </authorList>
    </citation>
    <scope>NUCLEOTIDE SEQUENCE [LARGE SCALE GENOMIC DNA]</scope>
</reference>
<evidence type="ECO:0000313" key="1">
    <source>
        <dbReference type="EMBL" id="SHO55740.1"/>
    </source>
</evidence>
<protein>
    <recommendedName>
        <fullName evidence="3">Phosphoglycolate phosphatase</fullName>
    </recommendedName>
</protein>
<evidence type="ECO:0008006" key="3">
    <source>
        <dbReference type="Google" id="ProtNLM"/>
    </source>
</evidence>
<dbReference type="Gene3D" id="1.10.150.240">
    <property type="entry name" value="Putative phosphatase, domain 2"/>
    <property type="match status" value="1"/>
</dbReference>
<proteinExistence type="predicted"/>
<dbReference type="AlphaFoldDB" id="A0A1M7YSY6"/>
<gene>
    <name evidence="1" type="ORF">VQ7734_01486</name>
</gene>
<organism evidence="1 2">
    <name type="scientific">Vibrio quintilis</name>
    <dbReference type="NCBI Taxonomy" id="1117707"/>
    <lineage>
        <taxon>Bacteria</taxon>
        <taxon>Pseudomonadati</taxon>
        <taxon>Pseudomonadota</taxon>
        <taxon>Gammaproteobacteria</taxon>
        <taxon>Vibrionales</taxon>
        <taxon>Vibrionaceae</taxon>
        <taxon>Vibrio</taxon>
    </lineage>
</organism>
<dbReference type="InterPro" id="IPR036412">
    <property type="entry name" value="HAD-like_sf"/>
</dbReference>
<accession>A0A1M7YSY6</accession>
<dbReference type="InterPro" id="IPR041492">
    <property type="entry name" value="HAD_2"/>
</dbReference>
<evidence type="ECO:0000313" key="2">
    <source>
        <dbReference type="Proteomes" id="UP000184600"/>
    </source>
</evidence>
<name>A0A1M7YSY6_9VIBR</name>
<dbReference type="Gene3D" id="3.40.50.1000">
    <property type="entry name" value="HAD superfamily/HAD-like"/>
    <property type="match status" value="1"/>
</dbReference>
<dbReference type="Pfam" id="PF13419">
    <property type="entry name" value="HAD_2"/>
    <property type="match status" value="1"/>
</dbReference>
<dbReference type="InterPro" id="IPR023214">
    <property type="entry name" value="HAD_sf"/>
</dbReference>